<keyword evidence="2" id="KW-1185">Reference proteome</keyword>
<organism evidence="1 2">
    <name type="scientific">Pseudoxanthomonas broegbernensis</name>
    <dbReference type="NCBI Taxonomy" id="83619"/>
    <lineage>
        <taxon>Bacteria</taxon>
        <taxon>Pseudomonadati</taxon>
        <taxon>Pseudomonadota</taxon>
        <taxon>Gammaproteobacteria</taxon>
        <taxon>Lysobacterales</taxon>
        <taxon>Lysobacteraceae</taxon>
        <taxon>Pseudoxanthomonas</taxon>
    </lineage>
</organism>
<comment type="caution">
    <text evidence="1">The sequence shown here is derived from an EMBL/GenBank/DDBJ whole genome shotgun (WGS) entry which is preliminary data.</text>
</comment>
<dbReference type="AlphaFoldDB" id="A0A7V8K827"/>
<name>A0A7V8K827_9GAMM</name>
<reference evidence="1 2" key="1">
    <citation type="submission" date="2017-10" db="EMBL/GenBank/DDBJ databases">
        <title>Whole genome sequencing of Pseudoxanthomonas broegbernensis DSM 12573(T).</title>
        <authorList>
            <person name="Kumar S."/>
            <person name="Bansal K."/>
            <person name="Kaur A."/>
            <person name="Patil P."/>
            <person name="Sharma S."/>
            <person name="Patil P.B."/>
        </authorList>
    </citation>
    <scope>NUCLEOTIDE SEQUENCE [LARGE SCALE GENOMIC DNA]</scope>
    <source>
        <strain evidence="1 2">DSM 12573</strain>
    </source>
</reference>
<gene>
    <name evidence="1" type="ORF">B1992_04350</name>
</gene>
<dbReference type="Proteomes" id="UP000462066">
    <property type="component" value="Unassembled WGS sequence"/>
</dbReference>
<evidence type="ECO:0000313" key="2">
    <source>
        <dbReference type="Proteomes" id="UP000462066"/>
    </source>
</evidence>
<accession>A0A7V8K827</accession>
<evidence type="ECO:0000313" key="1">
    <source>
        <dbReference type="EMBL" id="KAF1687221.1"/>
    </source>
</evidence>
<protein>
    <submittedName>
        <fullName evidence="1">Uncharacterized protein</fullName>
    </submittedName>
</protein>
<dbReference type="EMBL" id="MWIP01000003">
    <property type="protein sequence ID" value="KAF1687221.1"/>
    <property type="molecule type" value="Genomic_DNA"/>
</dbReference>
<sequence length="800" mass="80613">MTVTALAVAYALRGNQQRQLATHSVTTAQASAWRGVEFLRDALAGMSATDEGKMILYGLSYGHPPAGGCIPAGGGAGGCGSFEEAAGWNSASAWKPGEDAELSEPLALQVDDGFGFDAYLLRVRKSASFQSYEVTAQVIGRAAGSAAAPLATSTVEVVYEVGGSSGSTTGTCASLPSALMVFNGDLDITGGSLGVTDGESTDYANIAVAGSLTVGSSSSARISGCAKGNITLSGGGITNDGYLHAEGDISVTGMTPPNGTTFWGRSISLDGSSSGARYAALRAGAYTASVMANGTAVGTTRVGGKLVAATASGGIPWTTGTVVPDADSATFVIELSDGSQFVLDPDDLVIDAATGAISGARVAAERLSGEGELPDSFTLQAGSIFGGGIGAEGLAQTGLVWGHDVRLGLGAGGGLTGAANVAVLRVNGGLTMGTGNIGTLVGGGDLWAKGAGRGSPTNHWNFPTVAGSGAIAGQMYYGVSKAPLPAGEGMAAVGAADLQAGTTPGLPGIPYCDARVRAVDAEAYKAQANYVFEFVDGLPTLTVRNVKAASGVSIDGTYNLLTGDLRRMPAGTGAPFLACNWQGAGNAGAHCFRDATPTGGWNITGLVSFPKGVVWFDGDFTVNGTDGGRDLVNTIIGTSKVTLTQSGHGDLVAPNFSTPATLCDGDFWPTNLCDKSGGTSQFATWTERVLDEDGTEKEVEHVGLPIGNMAVIVEGAGQLSGWNIFGSVILGRNLGTAANVTVVQGTLTVGANQSDSTTLIDQGGARITVPTESDQMHLPVCESIPAIPTPGAQVQWSRYL</sequence>
<proteinExistence type="predicted"/>